<proteinExistence type="predicted"/>
<organism evidence="1 2">
    <name type="scientific">Salinisphaera dokdonensis CL-ES53</name>
    <dbReference type="NCBI Taxonomy" id="1304272"/>
    <lineage>
        <taxon>Bacteria</taxon>
        <taxon>Pseudomonadati</taxon>
        <taxon>Pseudomonadota</taxon>
        <taxon>Gammaproteobacteria</taxon>
        <taxon>Salinisphaerales</taxon>
        <taxon>Salinisphaeraceae</taxon>
        <taxon>Salinisphaera</taxon>
    </lineage>
</organism>
<comment type="caution">
    <text evidence="1">The sequence shown here is derived from an EMBL/GenBank/DDBJ whole genome shotgun (WGS) entry which is preliminary data.</text>
</comment>
<gene>
    <name evidence="1" type="ORF">SADO_06392</name>
</gene>
<evidence type="ECO:0000313" key="1">
    <source>
        <dbReference type="EMBL" id="MES1928861.1"/>
    </source>
</evidence>
<dbReference type="Proteomes" id="UP001460888">
    <property type="component" value="Unassembled WGS sequence"/>
</dbReference>
<keyword evidence="2" id="KW-1185">Reference proteome</keyword>
<dbReference type="Gene3D" id="3.10.450.620">
    <property type="entry name" value="JHP933, nucleotidyltransferase-like core domain"/>
    <property type="match status" value="1"/>
</dbReference>
<reference evidence="1 2" key="1">
    <citation type="submission" date="2013-03" db="EMBL/GenBank/DDBJ databases">
        <title>Salinisphaera dokdonensis CL-ES53 Genome Sequencing.</title>
        <authorList>
            <person name="Li C."/>
            <person name="Lai Q."/>
            <person name="Shao Z."/>
        </authorList>
    </citation>
    <scope>NUCLEOTIDE SEQUENCE [LARGE SCALE GENOMIC DNA]</scope>
    <source>
        <strain evidence="1 2">CL-ES53</strain>
    </source>
</reference>
<dbReference type="EMBL" id="APND01000002">
    <property type="protein sequence ID" value="MES1928861.1"/>
    <property type="molecule type" value="Genomic_DNA"/>
</dbReference>
<dbReference type="Pfam" id="PF08843">
    <property type="entry name" value="AbiEii"/>
    <property type="match status" value="1"/>
</dbReference>
<evidence type="ECO:0000313" key="2">
    <source>
        <dbReference type="Proteomes" id="UP001460888"/>
    </source>
</evidence>
<evidence type="ECO:0008006" key="3">
    <source>
        <dbReference type="Google" id="ProtNLM"/>
    </source>
</evidence>
<dbReference type="InterPro" id="IPR014942">
    <property type="entry name" value="AbiEii"/>
</dbReference>
<protein>
    <recommendedName>
        <fullName evidence="3">Nucleotidyl transferase AbiEii/AbiGii toxin family protein</fullName>
    </recommendedName>
</protein>
<sequence length="303" mass="34170">MPDFSETYIGQTRLLLTVLPFVSQHPSFALKGGTAINFFYRDGPRLSVDIDLHYLPDHPRDQAIAGIRSNMAAIGQSLERALPGCHYSLHPTTSNARVAYQNATIKIEPNGVIRGQLLPPAVRTLSTRLADRFNTAPQVACVAHAELFAGKLCAALQRQHPRDLFDVHLLLTEEDGLTRDLIDAFIVYLISQGKPIFELLAPNMQPIDDLYRRQFAGMTAQAVTLDQLKEIQHTLPELIRAQLTEDDRSFLLGFKRGTPDWQLIRHAHAEALPAVRWKQFNLERMVARKREDATQRLAHLLSM</sequence>
<name>A0ABV2AZ02_9GAMM</name>
<accession>A0ABV2AZ02</accession>
<dbReference type="RefSeq" id="WP_353110245.1">
    <property type="nucleotide sequence ID" value="NZ_APND01000002.1"/>
</dbReference>